<protein>
    <submittedName>
        <fullName evidence="1">Tol biopolymer transport system component</fullName>
    </submittedName>
</protein>
<dbReference type="GO" id="GO:0005509">
    <property type="term" value="F:calcium ion binding"/>
    <property type="evidence" value="ECO:0007669"/>
    <property type="project" value="InterPro"/>
</dbReference>
<gene>
    <name evidence="1" type="ORF">HNQ70_002556</name>
</gene>
<dbReference type="Pfam" id="PF00353">
    <property type="entry name" value="HemolysinCabind"/>
    <property type="match status" value="2"/>
</dbReference>
<proteinExistence type="predicted"/>
<reference evidence="1 2" key="1">
    <citation type="submission" date="2020-08" db="EMBL/GenBank/DDBJ databases">
        <title>Genomic Encyclopedia of Type Strains, Phase IV (KMG-IV): sequencing the most valuable type-strain genomes for metagenomic binning, comparative biology and taxonomic classification.</title>
        <authorList>
            <person name="Goeker M."/>
        </authorList>
    </citation>
    <scope>NUCLEOTIDE SEQUENCE [LARGE SCALE GENOMIC DNA]</scope>
    <source>
        <strain evidence="1 2">DSM 29781</strain>
    </source>
</reference>
<dbReference type="RefSeq" id="WP_183968157.1">
    <property type="nucleotide sequence ID" value="NZ_BAABEW010000022.1"/>
</dbReference>
<comment type="caution">
    <text evidence="1">The sequence shown here is derived from an EMBL/GenBank/DDBJ whole genome shotgun (WGS) entry which is preliminary data.</text>
</comment>
<dbReference type="Proteomes" id="UP000532440">
    <property type="component" value="Unassembled WGS sequence"/>
</dbReference>
<dbReference type="SUPFAM" id="SSF82171">
    <property type="entry name" value="DPP6 N-terminal domain-like"/>
    <property type="match status" value="1"/>
</dbReference>
<evidence type="ECO:0000313" key="2">
    <source>
        <dbReference type="Proteomes" id="UP000532440"/>
    </source>
</evidence>
<organism evidence="1 2">
    <name type="scientific">Quisquiliibacterium transsilvanicum</name>
    <dbReference type="NCBI Taxonomy" id="1549638"/>
    <lineage>
        <taxon>Bacteria</taxon>
        <taxon>Pseudomonadati</taxon>
        <taxon>Pseudomonadota</taxon>
        <taxon>Betaproteobacteria</taxon>
        <taxon>Burkholderiales</taxon>
        <taxon>Burkholderiaceae</taxon>
        <taxon>Quisquiliibacterium</taxon>
    </lineage>
</organism>
<dbReference type="EMBL" id="JACHGB010000005">
    <property type="protein sequence ID" value="MBB5272533.1"/>
    <property type="molecule type" value="Genomic_DNA"/>
</dbReference>
<name>A0A7W8M966_9BURK</name>
<evidence type="ECO:0000313" key="1">
    <source>
        <dbReference type="EMBL" id="MBB5272533.1"/>
    </source>
</evidence>
<dbReference type="AlphaFoldDB" id="A0A7W8M966"/>
<keyword evidence="2" id="KW-1185">Reference proteome</keyword>
<dbReference type="PRINTS" id="PR00313">
    <property type="entry name" value="CABNDNGRPT"/>
</dbReference>
<dbReference type="InterPro" id="IPR001343">
    <property type="entry name" value="Hemolysn_Ca-bd"/>
</dbReference>
<sequence>MTVLRFGRYPADMTEMSALGYGAYFTSPEPTLESIGPDLIVLRDPVSRATQSMYGSFDYSTPDALLASRVERATLRDGAGELLLDWSGLQATVLDLMSAGDNAAVTAQLLSGNDWIVGGAGDDLLRGGVAQWRDEMRVTPGVYLQWQLDVSDDGRFVAGVANHLVHESTGDGDPTLWRDDVLVLDRQTGAETWVSVPAGALDPMASAGFPSLSGDGRYLAFQSEENALADLPPWPRYAQIYVRDLQTGELVVASSTADGTPAEFGGMLPMLSSSGRYLLFQSSSGDLSPDLAGYGPTQVYVKDLWTGALERASETADGSAADRESGCATLSADGRVAAFLSLATNLAPGLGDDDLAWVYVTDLDSGAIEAVAPLYPSIPGGTGSDASYAVERYRPALSADGRYVAFVSTDATLVPGDTNGVADVFVKNLETGAVVRASVSESGAQLASESYAPELSADGRLVAFATASQEVVQPSPLSYSNYYLRDLDSGAVMPMTSGTPFPNSPQVLALAAGGSLYAYLDWGAGHPEHLVVRGLGGTGEDTIDGGAGLDTVMLAGAAQDYRLHWDGGGQWTAAPLVAARGATEIADVERLRFADKSVFIEAREHGGYEDLPDALWHFFIVAFDAAPGVEYMDQLAEAWRFGLSVPVIVEIFTSKEQFTDLYPSSLGHRELAEALVANIVGDSAGAEARLEAIADIEDALDLGWSVGQVVHAVFGNLAAKAPDDPAWGETSAQFQNGIAVAKYYTEVMNQCTTDLATLRAVIDPVTAWTDVSSPDAIAGLIGVALLDA</sequence>
<dbReference type="Pfam" id="PF07676">
    <property type="entry name" value="PD40"/>
    <property type="match status" value="2"/>
</dbReference>
<dbReference type="Gene3D" id="2.120.10.30">
    <property type="entry name" value="TolB, C-terminal domain"/>
    <property type="match status" value="2"/>
</dbReference>
<dbReference type="InterPro" id="IPR011659">
    <property type="entry name" value="WD40"/>
</dbReference>
<dbReference type="InterPro" id="IPR011042">
    <property type="entry name" value="6-blade_b-propeller_TolB-like"/>
</dbReference>
<accession>A0A7W8M966</accession>